<dbReference type="PANTHER" id="PTHR43976">
    <property type="entry name" value="SHORT CHAIN DEHYDROGENASE"/>
    <property type="match status" value="1"/>
</dbReference>
<name>A0A6A7Y8B8_9HYPH</name>
<dbReference type="CDD" id="cd05374">
    <property type="entry name" value="17beta-HSD-like_SDR_c"/>
    <property type="match status" value="1"/>
</dbReference>
<organism evidence="5 6">
    <name type="scientific">Segnochrobactrum spirostomi</name>
    <dbReference type="NCBI Taxonomy" id="2608987"/>
    <lineage>
        <taxon>Bacteria</taxon>
        <taxon>Pseudomonadati</taxon>
        <taxon>Pseudomonadota</taxon>
        <taxon>Alphaproteobacteria</taxon>
        <taxon>Hyphomicrobiales</taxon>
        <taxon>Segnochrobactraceae</taxon>
        <taxon>Segnochrobactrum</taxon>
    </lineage>
</organism>
<dbReference type="SUPFAM" id="SSF51735">
    <property type="entry name" value="NAD(P)-binding Rossmann-fold domains"/>
    <property type="match status" value="1"/>
</dbReference>
<keyword evidence="2" id="KW-0560">Oxidoreductase</keyword>
<sequence>MVKTWFVTGATRGIGAEIVKAALAAGDNVAATGRSVDALRNAFPASDALLCLALDVTDRARIAAAVDTTLARFGRIDVLVNNAGFGLLGLFEETAPGDAEHQFATNVFGLFDVTRAVLPAMRAERGGHIFNLSSIAGIRGGPGASLYCASKHAVEGFSESLSHEVAPFGIRVTLIEPGFFRTDFLDPSSVKTAAHPVADYAEASRAIHEGYAARNHQQAGDPAKLAAVTVRLANEPNPPLRFAAGSDAVEVVTAKIARLQGDLDAWRAVSVSTDGAFEAA</sequence>
<evidence type="ECO:0000259" key="4">
    <source>
        <dbReference type="SMART" id="SM00822"/>
    </source>
</evidence>
<evidence type="ECO:0000313" key="5">
    <source>
        <dbReference type="EMBL" id="MQT15106.1"/>
    </source>
</evidence>
<dbReference type="InterPro" id="IPR051911">
    <property type="entry name" value="SDR_oxidoreductase"/>
</dbReference>
<dbReference type="PANTHER" id="PTHR43976:SF16">
    <property type="entry name" value="SHORT-CHAIN DEHYDROGENASE_REDUCTASE FAMILY PROTEIN"/>
    <property type="match status" value="1"/>
</dbReference>
<dbReference type="InterPro" id="IPR020904">
    <property type="entry name" value="Sc_DH/Rdtase_CS"/>
</dbReference>
<comment type="caution">
    <text evidence="5">The sequence shown here is derived from an EMBL/GenBank/DDBJ whole genome shotgun (WGS) entry which is preliminary data.</text>
</comment>
<dbReference type="InterPro" id="IPR036291">
    <property type="entry name" value="NAD(P)-bd_dom_sf"/>
</dbReference>
<dbReference type="SMART" id="SM00822">
    <property type="entry name" value="PKS_KR"/>
    <property type="match status" value="1"/>
</dbReference>
<evidence type="ECO:0000256" key="3">
    <source>
        <dbReference type="RuleBase" id="RU000363"/>
    </source>
</evidence>
<keyword evidence="6" id="KW-1185">Reference proteome</keyword>
<evidence type="ECO:0000256" key="1">
    <source>
        <dbReference type="ARBA" id="ARBA00006484"/>
    </source>
</evidence>
<accession>A0A6A7Y8B8</accession>
<dbReference type="RefSeq" id="WP_153489497.1">
    <property type="nucleotide sequence ID" value="NZ_VWNA01000003.1"/>
</dbReference>
<feature type="domain" description="Ketoreductase" evidence="4">
    <location>
        <begin position="3"/>
        <end position="178"/>
    </location>
</feature>
<dbReference type="InterPro" id="IPR002347">
    <property type="entry name" value="SDR_fam"/>
</dbReference>
<protein>
    <submittedName>
        <fullName evidence="5">SDR family NAD(P)-dependent oxidoreductase</fullName>
    </submittedName>
</protein>
<dbReference type="PRINTS" id="PR00080">
    <property type="entry name" value="SDRFAMILY"/>
</dbReference>
<dbReference type="Proteomes" id="UP000332515">
    <property type="component" value="Unassembled WGS sequence"/>
</dbReference>
<evidence type="ECO:0000256" key="2">
    <source>
        <dbReference type="ARBA" id="ARBA00023002"/>
    </source>
</evidence>
<dbReference type="PROSITE" id="PS00061">
    <property type="entry name" value="ADH_SHORT"/>
    <property type="match status" value="1"/>
</dbReference>
<comment type="similarity">
    <text evidence="1 3">Belongs to the short-chain dehydrogenases/reductases (SDR) family.</text>
</comment>
<dbReference type="Pfam" id="PF00106">
    <property type="entry name" value="adh_short"/>
    <property type="match status" value="1"/>
</dbReference>
<gene>
    <name evidence="5" type="ORF">F0357_21090</name>
</gene>
<evidence type="ECO:0000313" key="6">
    <source>
        <dbReference type="Proteomes" id="UP000332515"/>
    </source>
</evidence>
<reference evidence="5 6" key="1">
    <citation type="submission" date="2019-09" db="EMBL/GenBank/DDBJ databases">
        <title>Segnochrobactrum spirostomi gen. nov., sp. nov., isolated from the ciliate Spirostomum cf. yagiui and description of a novel family, Segnochrobactraceae fam. nov. within the order Rhizobiales of the class Alphaproteobacteria.</title>
        <authorList>
            <person name="Akter S."/>
            <person name="Shazib S.U.A."/>
            <person name="Shin M.K."/>
        </authorList>
    </citation>
    <scope>NUCLEOTIDE SEQUENCE [LARGE SCALE GENOMIC DNA]</scope>
    <source>
        <strain evidence="5 6">Sp-1</strain>
    </source>
</reference>
<dbReference type="InterPro" id="IPR057326">
    <property type="entry name" value="KR_dom"/>
</dbReference>
<dbReference type="Gene3D" id="3.40.50.720">
    <property type="entry name" value="NAD(P)-binding Rossmann-like Domain"/>
    <property type="match status" value="1"/>
</dbReference>
<dbReference type="GO" id="GO:0016491">
    <property type="term" value="F:oxidoreductase activity"/>
    <property type="evidence" value="ECO:0007669"/>
    <property type="project" value="UniProtKB-KW"/>
</dbReference>
<dbReference type="AlphaFoldDB" id="A0A6A7Y8B8"/>
<dbReference type="PRINTS" id="PR00081">
    <property type="entry name" value="GDHRDH"/>
</dbReference>
<proteinExistence type="inferred from homology"/>
<dbReference type="EMBL" id="VWNA01000003">
    <property type="protein sequence ID" value="MQT15106.1"/>
    <property type="molecule type" value="Genomic_DNA"/>
</dbReference>
<dbReference type="FunFam" id="3.40.50.720:FF:000084">
    <property type="entry name" value="Short-chain dehydrogenase reductase"/>
    <property type="match status" value="1"/>
</dbReference>